<dbReference type="Pfam" id="PF03466">
    <property type="entry name" value="LysR_substrate"/>
    <property type="match status" value="1"/>
</dbReference>
<organism evidence="7 8">
    <name type="scientific">Flexibacter flexilis DSM 6793</name>
    <dbReference type="NCBI Taxonomy" id="927664"/>
    <lineage>
        <taxon>Bacteria</taxon>
        <taxon>Pseudomonadati</taxon>
        <taxon>Bacteroidota</taxon>
        <taxon>Cytophagia</taxon>
        <taxon>Cytophagales</taxon>
        <taxon>Flexibacteraceae</taxon>
        <taxon>Flexibacter</taxon>
    </lineage>
</organism>
<keyword evidence="4" id="KW-0010">Activator</keyword>
<dbReference type="PRINTS" id="PR00039">
    <property type="entry name" value="HTHLYSR"/>
</dbReference>
<proteinExistence type="inferred from homology"/>
<keyword evidence="2" id="KW-0805">Transcription regulation</keyword>
<dbReference type="RefSeq" id="WP_091513953.1">
    <property type="nucleotide sequence ID" value="NZ_FOLE01000008.1"/>
</dbReference>
<dbReference type="GO" id="GO:0003677">
    <property type="term" value="F:DNA binding"/>
    <property type="evidence" value="ECO:0007669"/>
    <property type="project" value="UniProtKB-KW"/>
</dbReference>
<evidence type="ECO:0000313" key="7">
    <source>
        <dbReference type="EMBL" id="SFC69028.1"/>
    </source>
</evidence>
<dbReference type="InterPro" id="IPR036388">
    <property type="entry name" value="WH-like_DNA-bd_sf"/>
</dbReference>
<dbReference type="Pfam" id="PF00126">
    <property type="entry name" value="HTH_1"/>
    <property type="match status" value="1"/>
</dbReference>
<dbReference type="STRING" id="927664.SAMN05421780_108102"/>
<dbReference type="SUPFAM" id="SSF46785">
    <property type="entry name" value="Winged helix' DNA-binding domain"/>
    <property type="match status" value="1"/>
</dbReference>
<keyword evidence="3" id="KW-0238">DNA-binding</keyword>
<evidence type="ECO:0000256" key="4">
    <source>
        <dbReference type="ARBA" id="ARBA00023159"/>
    </source>
</evidence>
<dbReference type="InterPro" id="IPR000847">
    <property type="entry name" value="LysR_HTH_N"/>
</dbReference>
<feature type="domain" description="HTH lysR-type" evidence="6">
    <location>
        <begin position="1"/>
        <end position="58"/>
    </location>
</feature>
<gene>
    <name evidence="7" type="ORF">SAMN05421780_108102</name>
</gene>
<protein>
    <submittedName>
        <fullName evidence="7">LysR family transcriptional regulator, hydrogen peroxide-inducible genes activator</fullName>
    </submittedName>
</protein>
<accession>A0A1I1LDD6</accession>
<dbReference type="FunFam" id="1.10.10.10:FF:000001">
    <property type="entry name" value="LysR family transcriptional regulator"/>
    <property type="match status" value="1"/>
</dbReference>
<dbReference type="GO" id="GO:0003700">
    <property type="term" value="F:DNA-binding transcription factor activity"/>
    <property type="evidence" value="ECO:0007669"/>
    <property type="project" value="InterPro"/>
</dbReference>
<dbReference type="PANTHER" id="PTHR30346">
    <property type="entry name" value="TRANSCRIPTIONAL DUAL REGULATOR HCAR-RELATED"/>
    <property type="match status" value="1"/>
</dbReference>
<dbReference type="InterPro" id="IPR005119">
    <property type="entry name" value="LysR_subst-bd"/>
</dbReference>
<dbReference type="CDD" id="cd08411">
    <property type="entry name" value="PBP2_OxyR"/>
    <property type="match status" value="1"/>
</dbReference>
<evidence type="ECO:0000313" key="8">
    <source>
        <dbReference type="Proteomes" id="UP000199514"/>
    </source>
</evidence>
<evidence type="ECO:0000256" key="2">
    <source>
        <dbReference type="ARBA" id="ARBA00023015"/>
    </source>
</evidence>
<reference evidence="7 8" key="1">
    <citation type="submission" date="2016-10" db="EMBL/GenBank/DDBJ databases">
        <authorList>
            <person name="de Groot N.N."/>
        </authorList>
    </citation>
    <scope>NUCLEOTIDE SEQUENCE [LARGE SCALE GENOMIC DNA]</scope>
    <source>
        <strain evidence="7 8">DSM 6793</strain>
    </source>
</reference>
<evidence type="ECO:0000256" key="3">
    <source>
        <dbReference type="ARBA" id="ARBA00023125"/>
    </source>
</evidence>
<evidence type="ECO:0000256" key="1">
    <source>
        <dbReference type="ARBA" id="ARBA00009437"/>
    </source>
</evidence>
<dbReference type="GO" id="GO:0032993">
    <property type="term" value="C:protein-DNA complex"/>
    <property type="evidence" value="ECO:0007669"/>
    <property type="project" value="TreeGrafter"/>
</dbReference>
<keyword evidence="8" id="KW-1185">Reference proteome</keyword>
<sequence>MNIQQLEYILAVHQLKNFSRAAAHCNVTQATLSFMIKKLEDELGLIIFDRKHNPILTTDAGLEILAEAQKVLVHTQLLQDKAKNMRGELSGQIRVGIIPTIANALLPKIIRPIIEKYPSLSIEIIETTTAHIVKQLRDGQLDAGILATPLGLEDIEENILYYEALMVYGNFEEDKKYIIPDEIRNHKIWLMEEGHCLREQFIKLCSLKKKCDVPENFKFEANSFETLLNMVDEFGGLTMIPELYFQTLPNEKKRKVRHFVAPIPVREVSLIYFRPFAKQRIIQMLTAEIAGIVSQNLASNDYPKHELVIAKI</sequence>
<dbReference type="EMBL" id="FOLE01000008">
    <property type="protein sequence ID" value="SFC69028.1"/>
    <property type="molecule type" value="Genomic_DNA"/>
</dbReference>
<dbReference type="OrthoDB" id="9803735at2"/>
<evidence type="ECO:0000259" key="6">
    <source>
        <dbReference type="PROSITE" id="PS50931"/>
    </source>
</evidence>
<dbReference type="SUPFAM" id="SSF53850">
    <property type="entry name" value="Periplasmic binding protein-like II"/>
    <property type="match status" value="1"/>
</dbReference>
<dbReference type="PROSITE" id="PS50931">
    <property type="entry name" value="HTH_LYSR"/>
    <property type="match status" value="1"/>
</dbReference>
<dbReference type="Gene3D" id="1.10.10.10">
    <property type="entry name" value="Winged helix-like DNA-binding domain superfamily/Winged helix DNA-binding domain"/>
    <property type="match status" value="1"/>
</dbReference>
<comment type="similarity">
    <text evidence="1">Belongs to the LysR transcriptional regulatory family.</text>
</comment>
<keyword evidence="5" id="KW-0804">Transcription</keyword>
<dbReference type="Gene3D" id="3.40.190.10">
    <property type="entry name" value="Periplasmic binding protein-like II"/>
    <property type="match status" value="2"/>
</dbReference>
<dbReference type="Proteomes" id="UP000199514">
    <property type="component" value="Unassembled WGS sequence"/>
</dbReference>
<evidence type="ECO:0000256" key="5">
    <source>
        <dbReference type="ARBA" id="ARBA00023163"/>
    </source>
</evidence>
<dbReference type="InterPro" id="IPR036390">
    <property type="entry name" value="WH_DNA-bd_sf"/>
</dbReference>
<name>A0A1I1LDD6_9BACT</name>
<dbReference type="PANTHER" id="PTHR30346:SF26">
    <property type="entry name" value="HYDROGEN PEROXIDE-INDUCIBLE GENES ACTIVATOR"/>
    <property type="match status" value="1"/>
</dbReference>
<dbReference type="AlphaFoldDB" id="A0A1I1LDD6"/>